<gene>
    <name evidence="9" type="primary">wzc_2</name>
    <name evidence="9" type="ORF">NCTC11214_05339</name>
</gene>
<dbReference type="InterPro" id="IPR050445">
    <property type="entry name" value="Bact_polysacc_biosynth/exp"/>
</dbReference>
<evidence type="ECO:0000259" key="8">
    <source>
        <dbReference type="Pfam" id="PF13614"/>
    </source>
</evidence>
<evidence type="ECO:0000256" key="3">
    <source>
        <dbReference type="ARBA" id="ARBA00022741"/>
    </source>
</evidence>
<dbReference type="GO" id="GO:0042802">
    <property type="term" value="F:identical protein binding"/>
    <property type="evidence" value="ECO:0007669"/>
    <property type="project" value="UniProtKB-ARBA"/>
</dbReference>
<evidence type="ECO:0000256" key="1">
    <source>
        <dbReference type="ARBA" id="ARBA00008883"/>
    </source>
</evidence>
<keyword evidence="5" id="KW-0067">ATP-binding</keyword>
<dbReference type="GO" id="GO:0005524">
    <property type="term" value="F:ATP binding"/>
    <property type="evidence" value="ECO:0007669"/>
    <property type="project" value="UniProtKB-KW"/>
</dbReference>
<protein>
    <submittedName>
        <fullName evidence="9">Tyrosine-protein kinase wzc</fullName>
        <ecNumber evidence="9">2.7.10.-</ecNumber>
    </submittedName>
</protein>
<dbReference type="EMBL" id="LR134117">
    <property type="protein sequence ID" value="VDZ65170.1"/>
    <property type="molecule type" value="Genomic_DNA"/>
</dbReference>
<dbReference type="EC" id="2.7.10.-" evidence="9"/>
<evidence type="ECO:0000313" key="10">
    <source>
        <dbReference type="Proteomes" id="UP000281391"/>
    </source>
</evidence>
<dbReference type="SUPFAM" id="SSF52540">
    <property type="entry name" value="P-loop containing nucleoside triphosphate hydrolases"/>
    <property type="match status" value="1"/>
</dbReference>
<dbReference type="InterPro" id="IPR025669">
    <property type="entry name" value="AAA_dom"/>
</dbReference>
<keyword evidence="6" id="KW-0829">Tyrosine-protein kinase</keyword>
<dbReference type="PANTHER" id="PTHR32309">
    <property type="entry name" value="TYROSINE-PROTEIN KINASE"/>
    <property type="match status" value="1"/>
</dbReference>
<dbReference type="InterPro" id="IPR027417">
    <property type="entry name" value="P-loop_NTPase"/>
</dbReference>
<dbReference type="AlphaFoldDB" id="A0A3S4HTS8"/>
<accession>A0A3S4HTS8</accession>
<dbReference type="GO" id="GO:0005886">
    <property type="term" value="C:plasma membrane"/>
    <property type="evidence" value="ECO:0007669"/>
    <property type="project" value="TreeGrafter"/>
</dbReference>
<keyword evidence="3" id="KW-0547">Nucleotide-binding</keyword>
<dbReference type="PANTHER" id="PTHR32309:SF32">
    <property type="entry name" value="TYROSINE-PROTEIN KINASE ETK-RELATED"/>
    <property type="match status" value="1"/>
</dbReference>
<evidence type="ECO:0000256" key="6">
    <source>
        <dbReference type="ARBA" id="ARBA00023137"/>
    </source>
</evidence>
<feature type="domain" description="AAA" evidence="8">
    <location>
        <begin position="112"/>
        <end position="247"/>
    </location>
</feature>
<keyword evidence="4 9" id="KW-0418">Kinase</keyword>
<dbReference type="FunFam" id="3.40.50.300:FF:000527">
    <property type="entry name" value="Tyrosine-protein kinase etk"/>
    <property type="match status" value="1"/>
</dbReference>
<organism evidence="9 10">
    <name type="scientific">Serratia odorifera</name>
    <dbReference type="NCBI Taxonomy" id="618"/>
    <lineage>
        <taxon>Bacteria</taxon>
        <taxon>Pseudomonadati</taxon>
        <taxon>Pseudomonadota</taxon>
        <taxon>Gammaproteobacteria</taxon>
        <taxon>Enterobacterales</taxon>
        <taxon>Yersiniaceae</taxon>
        <taxon>Serratia</taxon>
    </lineage>
</organism>
<dbReference type="Pfam" id="PF13614">
    <property type="entry name" value="AAA_31"/>
    <property type="match status" value="1"/>
</dbReference>
<proteinExistence type="inferred from homology"/>
<dbReference type="KEGG" id="sof:NCTC11214_05339"/>
<comment type="catalytic activity">
    <reaction evidence="7">
        <text>L-tyrosyl-[protein] + ATP = O-phospho-L-tyrosyl-[protein] + ADP + H(+)</text>
        <dbReference type="Rhea" id="RHEA:10596"/>
        <dbReference type="Rhea" id="RHEA-COMP:10136"/>
        <dbReference type="Rhea" id="RHEA-COMP:20101"/>
        <dbReference type="ChEBI" id="CHEBI:15378"/>
        <dbReference type="ChEBI" id="CHEBI:30616"/>
        <dbReference type="ChEBI" id="CHEBI:46858"/>
        <dbReference type="ChEBI" id="CHEBI:61978"/>
        <dbReference type="ChEBI" id="CHEBI:456216"/>
    </reaction>
</comment>
<evidence type="ECO:0000256" key="5">
    <source>
        <dbReference type="ARBA" id="ARBA00022840"/>
    </source>
</evidence>
<evidence type="ECO:0000313" key="9">
    <source>
        <dbReference type="EMBL" id="VDZ65170.1"/>
    </source>
</evidence>
<dbReference type="Gene3D" id="3.40.50.300">
    <property type="entry name" value="P-loop containing nucleotide triphosphate hydrolases"/>
    <property type="match status" value="1"/>
</dbReference>
<evidence type="ECO:0000256" key="2">
    <source>
        <dbReference type="ARBA" id="ARBA00022679"/>
    </source>
</evidence>
<reference evidence="9 10" key="1">
    <citation type="submission" date="2018-12" db="EMBL/GenBank/DDBJ databases">
        <authorList>
            <consortium name="Pathogen Informatics"/>
        </authorList>
    </citation>
    <scope>NUCLEOTIDE SEQUENCE [LARGE SCALE GENOMIC DNA]</scope>
    <source>
        <strain evidence="9 10">NCTC11214</strain>
    </source>
</reference>
<name>A0A3S4HTS8_SEROD</name>
<dbReference type="GO" id="GO:0004713">
    <property type="term" value="F:protein tyrosine kinase activity"/>
    <property type="evidence" value="ECO:0007669"/>
    <property type="project" value="UniProtKB-KW"/>
</dbReference>
<dbReference type="NCBIfam" id="TIGR01007">
    <property type="entry name" value="eps_fam"/>
    <property type="match status" value="1"/>
</dbReference>
<keyword evidence="2 9" id="KW-0808">Transferase</keyword>
<dbReference type="InterPro" id="IPR005702">
    <property type="entry name" value="Wzc-like_C"/>
</dbReference>
<evidence type="ECO:0000256" key="7">
    <source>
        <dbReference type="ARBA" id="ARBA00053015"/>
    </source>
</evidence>
<evidence type="ECO:0000256" key="4">
    <source>
        <dbReference type="ARBA" id="ARBA00022777"/>
    </source>
</evidence>
<dbReference type="Proteomes" id="UP000281391">
    <property type="component" value="Chromosome"/>
</dbReference>
<comment type="similarity">
    <text evidence="1">Belongs to the etk/wzc family.</text>
</comment>
<sequence length="288" mass="31415">MLIVTLLGGLFSTGFVLLKTMLHRGIESPEQLEQQGINVYASIPLSEWQQKSDRETMLSGRRSSQRNYTLLAVGNPADLAIEAVRSLRTSLHFASLEAKNNVLMISGASPSIGKTFVSINLAAVIAQAGQRILVVDADMRKGYAHSLLNCELGTGLSDVLSGQASAQQAIKKTAIENLSFLSRGKIPPNPSELLMHNRLTEFLEWAGKEYDIVLVDTPPILAVTDAAIVARNVGTTLLVARYGVNSLKEIEVSIRRFEQNGMEIKGIILNAVENKSGSAYGYYAYEYK</sequence>
<dbReference type="CDD" id="cd05387">
    <property type="entry name" value="BY-kinase"/>
    <property type="match status" value="1"/>
</dbReference>